<evidence type="ECO:0000256" key="2">
    <source>
        <dbReference type="ARBA" id="ARBA00022832"/>
    </source>
</evidence>
<dbReference type="GO" id="GO:0003857">
    <property type="term" value="F:(3S)-3-hydroxyacyl-CoA dehydrogenase (NAD+) activity"/>
    <property type="evidence" value="ECO:0007669"/>
    <property type="project" value="UniProtKB-EC"/>
</dbReference>
<keyword evidence="5" id="KW-0520">NAD</keyword>
<evidence type="ECO:0000313" key="10">
    <source>
        <dbReference type="EMBL" id="GAO98229.1"/>
    </source>
</evidence>
<evidence type="ECO:0000259" key="8">
    <source>
        <dbReference type="Pfam" id="PF00725"/>
    </source>
</evidence>
<evidence type="ECO:0000256" key="3">
    <source>
        <dbReference type="ARBA" id="ARBA00022963"/>
    </source>
</evidence>
<dbReference type="Gene3D" id="3.90.226.10">
    <property type="entry name" value="2-enoyl-CoA Hydratase, Chain A, domain 1"/>
    <property type="match status" value="1"/>
</dbReference>
<reference evidence="10 11" key="1">
    <citation type="submission" date="2015-03" db="EMBL/GenBank/DDBJ databases">
        <title>Caedibacter varicaedens, whole genome shotgun sequence.</title>
        <authorList>
            <person name="Suzuki H."/>
            <person name="Dapper A.L."/>
            <person name="Gibson A.K."/>
            <person name="Jackson C."/>
            <person name="Lee H."/>
            <person name="Pejaver V.R."/>
            <person name="Doak T."/>
            <person name="Lynch M."/>
        </authorList>
    </citation>
    <scope>NUCLEOTIDE SEQUENCE [LARGE SCALE GENOMIC DNA]</scope>
</reference>
<dbReference type="PANTHER" id="PTHR48075">
    <property type="entry name" value="3-HYDROXYACYL-COA DEHYDROGENASE FAMILY PROTEIN"/>
    <property type="match status" value="1"/>
</dbReference>
<comment type="catalytic activity">
    <reaction evidence="7">
        <text>a (3S)-3-hydroxyacyl-CoA + NAD(+) = a 3-oxoacyl-CoA + NADH + H(+)</text>
        <dbReference type="Rhea" id="RHEA:22432"/>
        <dbReference type="ChEBI" id="CHEBI:15378"/>
        <dbReference type="ChEBI" id="CHEBI:57318"/>
        <dbReference type="ChEBI" id="CHEBI:57540"/>
        <dbReference type="ChEBI" id="CHEBI:57945"/>
        <dbReference type="ChEBI" id="CHEBI:90726"/>
        <dbReference type="EC" id="1.1.1.35"/>
    </reaction>
</comment>
<dbReference type="GO" id="GO:0070403">
    <property type="term" value="F:NAD+ binding"/>
    <property type="evidence" value="ECO:0007669"/>
    <property type="project" value="InterPro"/>
</dbReference>
<keyword evidence="2" id="KW-0276">Fatty acid metabolism</keyword>
<dbReference type="InterPro" id="IPR029045">
    <property type="entry name" value="ClpP/crotonase-like_dom_sf"/>
</dbReference>
<dbReference type="UniPathway" id="UPA00659"/>
<keyword evidence="4" id="KW-0560">Oxidoreductase</keyword>
<comment type="pathway">
    <text evidence="1">Lipid metabolism; fatty acid beta-oxidation.</text>
</comment>
<dbReference type="InterPro" id="IPR008927">
    <property type="entry name" value="6-PGluconate_DH-like_C_sf"/>
</dbReference>
<feature type="domain" description="3-hydroxyacyl-CoA dehydrogenase C-terminal" evidence="8">
    <location>
        <begin position="193"/>
        <end position="294"/>
    </location>
</feature>
<accession>A0A0K8MED1</accession>
<evidence type="ECO:0000259" key="9">
    <source>
        <dbReference type="Pfam" id="PF02737"/>
    </source>
</evidence>
<feature type="domain" description="3-hydroxyacyl-CoA dehydrogenase NAD binding" evidence="9">
    <location>
        <begin position="7"/>
        <end position="191"/>
    </location>
</feature>
<dbReference type="EMBL" id="BBVC01000035">
    <property type="protein sequence ID" value="GAO98229.1"/>
    <property type="molecule type" value="Genomic_DNA"/>
</dbReference>
<dbReference type="InterPro" id="IPR006108">
    <property type="entry name" value="3HC_DH_C"/>
</dbReference>
<dbReference type="SUPFAM" id="SSF48179">
    <property type="entry name" value="6-phosphogluconate dehydrogenase C-terminal domain-like"/>
    <property type="match status" value="2"/>
</dbReference>
<dbReference type="InterPro" id="IPR036291">
    <property type="entry name" value="NAD(P)-bd_dom_sf"/>
</dbReference>
<name>A0A0K8MED1_9PROT</name>
<dbReference type="Proteomes" id="UP000036771">
    <property type="component" value="Unassembled WGS sequence"/>
</dbReference>
<dbReference type="InterPro" id="IPR001753">
    <property type="entry name" value="Enoyl-CoA_hydra/iso"/>
</dbReference>
<dbReference type="PANTHER" id="PTHR48075:SF7">
    <property type="entry name" value="3-HYDROXYACYL-COA DEHYDROGENASE-RELATED"/>
    <property type="match status" value="1"/>
</dbReference>
<evidence type="ECO:0000256" key="5">
    <source>
        <dbReference type="ARBA" id="ARBA00023027"/>
    </source>
</evidence>
<dbReference type="InterPro" id="IPR006176">
    <property type="entry name" value="3-OHacyl-CoA_DH_NAD-bd"/>
</dbReference>
<keyword evidence="6" id="KW-0443">Lipid metabolism</keyword>
<organism evidence="10 11">
    <name type="scientific">Caedimonas varicaedens</name>
    <dbReference type="NCBI Taxonomy" id="1629334"/>
    <lineage>
        <taxon>Bacteria</taxon>
        <taxon>Pseudomonadati</taxon>
        <taxon>Pseudomonadota</taxon>
        <taxon>Alphaproteobacteria</taxon>
        <taxon>Holosporales</taxon>
        <taxon>Caedimonadaceae</taxon>
        <taxon>Caedimonas</taxon>
    </lineage>
</organism>
<keyword evidence="11" id="KW-1185">Reference proteome</keyword>
<dbReference type="STRING" id="1629334.Cva_00877"/>
<protein>
    <submittedName>
        <fullName evidence="10">Putative 3-hydroxyacyl-CoA dehydrogenase</fullName>
    </submittedName>
</protein>
<dbReference type="Pfam" id="PF02737">
    <property type="entry name" value="3HCDH_N"/>
    <property type="match status" value="1"/>
</dbReference>
<sequence>MILDIKNVAVLGSGVMGSGIAAQVANAGISVLLLDMPSVHENKKNSLAEEAIERMRSADPAPFMSPEAIKRVTPGNFDDDLEKVKNCDWVIEVIVEKLEIKQALYAKLEKFIKSTTLVSSNTSTIPLHKLIEGRSETFQKNFTITHFFNPPRYMRLLEMIKEPKTSRETVDVLEDFCDVRLGKGVVLCNDTPGFIGNRIGTFWLQTGMLTALDMGVSVEEADAIFGRPMGIPKTGIFGLMDLVGLDLIPLIGQSMKASLSPEDSYCRNYSEPDVLKKMIADGYTGRKGKGGFYRLNKENNSKIKESINLQTGQYHPSLPVKLPLQDNLRALLLLPDRLGQYTWKVLSEVLSYAASLVPEISDHIVGIDTAMKLGYNWKYGPFELLDKIGASWFVEKLKKEGRSVPSLLEKVGENTFYRVQTGRLQYFTLKGVYEDVHRRPGQLLLSDVKLQSKPVIQNGSASLWDIDDGVACLEFHSKMNTIDPDIMAMIRQSIDEVSKNFKALVIYNEGTNFSAGANIGLALFTANVALWPLIYQMIAEGQQTYKALKYAPFPVVSVPSGMALGGGCEVLLHSTAVQAHAESYIGLVEVGVGLIPAWGGCKELVTRWMTNHQRSGGALVAIGKVFETIGMAKVAKSAAEAREFLYLRPEDGITMNRDRLLADAKAKALSMVKNYNPPEPQELSLPGSTARTALLMAVKALVKIGKASPYDEEISKKLAFVLTGGAADITDKQTEDQLYKLELDAFMMLIKNPKTLERIEHMLETGKPLRN</sequence>
<dbReference type="CDD" id="cd06558">
    <property type="entry name" value="crotonase-like"/>
    <property type="match status" value="1"/>
</dbReference>
<evidence type="ECO:0000256" key="6">
    <source>
        <dbReference type="ARBA" id="ARBA00023098"/>
    </source>
</evidence>
<dbReference type="Pfam" id="PF00378">
    <property type="entry name" value="ECH_1"/>
    <property type="match status" value="1"/>
</dbReference>
<comment type="caution">
    <text evidence="10">The sequence shown here is derived from an EMBL/GenBank/DDBJ whole genome shotgun (WGS) entry which is preliminary data.</text>
</comment>
<evidence type="ECO:0000256" key="4">
    <source>
        <dbReference type="ARBA" id="ARBA00023002"/>
    </source>
</evidence>
<proteinExistence type="predicted"/>
<evidence type="ECO:0000313" key="11">
    <source>
        <dbReference type="Proteomes" id="UP000036771"/>
    </source>
</evidence>
<evidence type="ECO:0000256" key="1">
    <source>
        <dbReference type="ARBA" id="ARBA00005005"/>
    </source>
</evidence>
<dbReference type="Pfam" id="PF00725">
    <property type="entry name" value="3HCDH"/>
    <property type="match status" value="2"/>
</dbReference>
<dbReference type="Gene3D" id="3.40.50.720">
    <property type="entry name" value="NAD(P)-binding Rossmann-like Domain"/>
    <property type="match status" value="1"/>
</dbReference>
<dbReference type="SUPFAM" id="SSF51735">
    <property type="entry name" value="NAD(P)-binding Rossmann-fold domains"/>
    <property type="match status" value="1"/>
</dbReference>
<dbReference type="Gene3D" id="1.10.1040.50">
    <property type="match status" value="1"/>
</dbReference>
<dbReference type="GO" id="GO:0006635">
    <property type="term" value="P:fatty acid beta-oxidation"/>
    <property type="evidence" value="ECO:0007669"/>
    <property type="project" value="UniProtKB-UniPathway"/>
</dbReference>
<dbReference type="SUPFAM" id="SSF52096">
    <property type="entry name" value="ClpP/crotonase"/>
    <property type="match status" value="1"/>
</dbReference>
<feature type="domain" description="3-hydroxyacyl-CoA dehydrogenase C-terminal" evidence="8">
    <location>
        <begin position="344"/>
        <end position="401"/>
    </location>
</feature>
<gene>
    <name evidence="10" type="primary">fadN</name>
    <name evidence="10" type="ORF">Cva_00877</name>
</gene>
<evidence type="ECO:0000256" key="7">
    <source>
        <dbReference type="ARBA" id="ARBA00049556"/>
    </source>
</evidence>
<dbReference type="AlphaFoldDB" id="A0A0K8MED1"/>
<keyword evidence="3" id="KW-0442">Lipid degradation</keyword>